<dbReference type="Gene3D" id="3.40.190.290">
    <property type="match status" value="1"/>
</dbReference>
<dbReference type="STRING" id="29529.SAMN04488122_5026"/>
<evidence type="ECO:0000259" key="5">
    <source>
        <dbReference type="PROSITE" id="PS50931"/>
    </source>
</evidence>
<organism evidence="6 7">
    <name type="scientific">Chitinophaga arvensicola</name>
    <dbReference type="NCBI Taxonomy" id="29529"/>
    <lineage>
        <taxon>Bacteria</taxon>
        <taxon>Pseudomonadati</taxon>
        <taxon>Bacteroidota</taxon>
        <taxon>Chitinophagia</taxon>
        <taxon>Chitinophagales</taxon>
        <taxon>Chitinophagaceae</taxon>
        <taxon>Chitinophaga</taxon>
    </lineage>
</organism>
<dbReference type="Pfam" id="PF00126">
    <property type="entry name" value="HTH_1"/>
    <property type="match status" value="1"/>
</dbReference>
<dbReference type="InterPro" id="IPR005119">
    <property type="entry name" value="LysR_subst-bd"/>
</dbReference>
<dbReference type="AlphaFoldDB" id="A0A1I0S951"/>
<keyword evidence="7" id="KW-1185">Reference proteome</keyword>
<dbReference type="SUPFAM" id="SSF46785">
    <property type="entry name" value="Winged helix' DNA-binding domain"/>
    <property type="match status" value="1"/>
</dbReference>
<evidence type="ECO:0000256" key="1">
    <source>
        <dbReference type="ARBA" id="ARBA00009437"/>
    </source>
</evidence>
<dbReference type="InterPro" id="IPR036388">
    <property type="entry name" value="WH-like_DNA-bd_sf"/>
</dbReference>
<gene>
    <name evidence="6" type="ORF">SAMN04488122_5026</name>
</gene>
<dbReference type="Proteomes" id="UP000199310">
    <property type="component" value="Unassembled WGS sequence"/>
</dbReference>
<protein>
    <submittedName>
        <fullName evidence="6">DNA-binding transcriptional regulator, LysR family</fullName>
    </submittedName>
</protein>
<keyword evidence="3 6" id="KW-0238">DNA-binding</keyword>
<proteinExistence type="inferred from homology"/>
<dbReference type="PRINTS" id="PR00039">
    <property type="entry name" value="HTHLYSR"/>
</dbReference>
<feature type="domain" description="HTH lysR-type" evidence="5">
    <location>
        <begin position="2"/>
        <end position="58"/>
    </location>
</feature>
<dbReference type="Pfam" id="PF03466">
    <property type="entry name" value="LysR_substrate"/>
    <property type="match status" value="1"/>
</dbReference>
<evidence type="ECO:0000256" key="4">
    <source>
        <dbReference type="ARBA" id="ARBA00023163"/>
    </source>
</evidence>
<dbReference type="PROSITE" id="PS50931">
    <property type="entry name" value="HTH_LYSR"/>
    <property type="match status" value="1"/>
</dbReference>
<dbReference type="InterPro" id="IPR000847">
    <property type="entry name" value="LysR_HTH_N"/>
</dbReference>
<name>A0A1I0S951_9BACT</name>
<reference evidence="7" key="1">
    <citation type="submission" date="2016-10" db="EMBL/GenBank/DDBJ databases">
        <authorList>
            <person name="Varghese N."/>
            <person name="Submissions S."/>
        </authorList>
    </citation>
    <scope>NUCLEOTIDE SEQUENCE [LARGE SCALE GENOMIC DNA]</scope>
    <source>
        <strain evidence="7">DSM 3695</strain>
    </source>
</reference>
<sequence length="298" mass="34413">MVNLEWYRTFKAIYQSGSLTAAAKMLFISQPNVSQHLSALEAHIGKQLFERKPKFVPTDYGKMFYTQVVEPLEKLENVEADFQHICKTRQLANIHIGAVKEYFQAAVAKRIGNAPANFIIEFGLTKDLLRRLQKGDLDFVIATQVIEDKHIVYEPIMTEQFIIVSHPSLDLKPFRAFLKKNQLDNAASWLSDQHWFAYSSDLPVIRRFWQENFRKRPAIKPQYIIPDMQTILEAIRYGEGLTITADYMIKDAVKNGELQEVWRGNAPATNVLYLAYDNTRMASNCIRIVRELLQICLP</sequence>
<dbReference type="GO" id="GO:0000976">
    <property type="term" value="F:transcription cis-regulatory region binding"/>
    <property type="evidence" value="ECO:0007669"/>
    <property type="project" value="TreeGrafter"/>
</dbReference>
<dbReference type="RefSeq" id="WP_089899383.1">
    <property type="nucleotide sequence ID" value="NZ_FOJG01000002.1"/>
</dbReference>
<accession>A0A1I0S951</accession>
<dbReference type="Gene3D" id="1.10.10.10">
    <property type="entry name" value="Winged helix-like DNA-binding domain superfamily/Winged helix DNA-binding domain"/>
    <property type="match status" value="1"/>
</dbReference>
<keyword evidence="2" id="KW-0805">Transcription regulation</keyword>
<dbReference type="EMBL" id="FOJG01000002">
    <property type="protein sequence ID" value="SEW52684.1"/>
    <property type="molecule type" value="Genomic_DNA"/>
</dbReference>
<dbReference type="GO" id="GO:0003700">
    <property type="term" value="F:DNA-binding transcription factor activity"/>
    <property type="evidence" value="ECO:0007669"/>
    <property type="project" value="InterPro"/>
</dbReference>
<dbReference type="SUPFAM" id="SSF53850">
    <property type="entry name" value="Periplasmic binding protein-like II"/>
    <property type="match status" value="1"/>
</dbReference>
<keyword evidence="4" id="KW-0804">Transcription</keyword>
<evidence type="ECO:0000313" key="7">
    <source>
        <dbReference type="Proteomes" id="UP000199310"/>
    </source>
</evidence>
<evidence type="ECO:0000256" key="2">
    <source>
        <dbReference type="ARBA" id="ARBA00023015"/>
    </source>
</evidence>
<dbReference type="OrthoDB" id="646694at2"/>
<comment type="similarity">
    <text evidence="1">Belongs to the LysR transcriptional regulatory family.</text>
</comment>
<evidence type="ECO:0000256" key="3">
    <source>
        <dbReference type="ARBA" id="ARBA00023125"/>
    </source>
</evidence>
<dbReference type="InterPro" id="IPR036390">
    <property type="entry name" value="WH_DNA-bd_sf"/>
</dbReference>
<dbReference type="PANTHER" id="PTHR30126">
    <property type="entry name" value="HTH-TYPE TRANSCRIPTIONAL REGULATOR"/>
    <property type="match status" value="1"/>
</dbReference>
<dbReference type="CDD" id="cd05466">
    <property type="entry name" value="PBP2_LTTR_substrate"/>
    <property type="match status" value="1"/>
</dbReference>
<evidence type="ECO:0000313" key="6">
    <source>
        <dbReference type="EMBL" id="SEW52684.1"/>
    </source>
</evidence>
<dbReference type="PANTHER" id="PTHR30126:SF40">
    <property type="entry name" value="HTH-TYPE TRANSCRIPTIONAL REGULATOR GLTR"/>
    <property type="match status" value="1"/>
</dbReference>